<evidence type="ECO:0000313" key="1">
    <source>
        <dbReference type="EMBL" id="HJA71013.1"/>
    </source>
</evidence>
<dbReference type="AlphaFoldDB" id="A0A9D2HIM3"/>
<proteinExistence type="predicted"/>
<protein>
    <submittedName>
        <fullName evidence="1">DUF4280 domain-containing protein</fullName>
    </submittedName>
</protein>
<gene>
    <name evidence="1" type="ORF">IAA07_05440</name>
</gene>
<dbReference type="Proteomes" id="UP000823900">
    <property type="component" value="Unassembled WGS sequence"/>
</dbReference>
<reference evidence="1" key="1">
    <citation type="journal article" date="2021" name="PeerJ">
        <title>Extensive microbial diversity within the chicken gut microbiome revealed by metagenomics and culture.</title>
        <authorList>
            <person name="Gilroy R."/>
            <person name="Ravi A."/>
            <person name="Getino M."/>
            <person name="Pursley I."/>
            <person name="Horton D.L."/>
            <person name="Alikhan N.F."/>
            <person name="Baker D."/>
            <person name="Gharbi K."/>
            <person name="Hall N."/>
            <person name="Watson M."/>
            <person name="Adriaenssens E.M."/>
            <person name="Foster-Nyarko E."/>
            <person name="Jarju S."/>
            <person name="Secka A."/>
            <person name="Antonio M."/>
            <person name="Oren A."/>
            <person name="Chaudhuri R.R."/>
            <person name="La Ragione R."/>
            <person name="Hildebrand F."/>
            <person name="Pallen M.J."/>
        </authorList>
    </citation>
    <scope>NUCLEOTIDE SEQUENCE</scope>
    <source>
        <strain evidence="1">CHK178-16964</strain>
    </source>
</reference>
<sequence length="146" mass="15489">MADLQDKYIVFGAKTKCSMGLRESQLVLPQDHGIFIRGKAQIHVKDKEAFTNIIPFGGCKSAANPDTAMKMAQKGIALPPLSFAGTFCMPAVPALCAGTCTPVITAAEWDDGNEFTDIDDEKALLGRCTLTCAYGGVIEITDAGQS</sequence>
<reference evidence="1" key="2">
    <citation type="submission" date="2021-04" db="EMBL/GenBank/DDBJ databases">
        <authorList>
            <person name="Gilroy R."/>
        </authorList>
    </citation>
    <scope>NUCLEOTIDE SEQUENCE</scope>
    <source>
        <strain evidence="1">CHK178-16964</strain>
    </source>
</reference>
<evidence type="ECO:0000313" key="2">
    <source>
        <dbReference type="Proteomes" id="UP000823900"/>
    </source>
</evidence>
<accession>A0A9D2HIM3</accession>
<comment type="caution">
    <text evidence="1">The sequence shown here is derived from an EMBL/GenBank/DDBJ whole genome shotgun (WGS) entry which is preliminary data.</text>
</comment>
<dbReference type="InterPro" id="IPR025460">
    <property type="entry name" value="DUF4280"/>
</dbReference>
<name>A0A9D2HIM3_9FIRM</name>
<dbReference type="EMBL" id="DWZA01000051">
    <property type="protein sequence ID" value="HJA71013.1"/>
    <property type="molecule type" value="Genomic_DNA"/>
</dbReference>
<dbReference type="Pfam" id="PF14107">
    <property type="entry name" value="DUF4280"/>
    <property type="match status" value="1"/>
</dbReference>
<organism evidence="1 2">
    <name type="scientific">Candidatus Lachnoclostridium stercoravium</name>
    <dbReference type="NCBI Taxonomy" id="2838633"/>
    <lineage>
        <taxon>Bacteria</taxon>
        <taxon>Bacillati</taxon>
        <taxon>Bacillota</taxon>
        <taxon>Clostridia</taxon>
        <taxon>Lachnospirales</taxon>
        <taxon>Lachnospiraceae</taxon>
    </lineage>
</organism>